<evidence type="ECO:0000313" key="5">
    <source>
        <dbReference type="Proteomes" id="UP000460272"/>
    </source>
</evidence>
<proteinExistence type="predicted"/>
<dbReference type="RefSeq" id="WP_145850841.1">
    <property type="nucleotide sequence ID" value="NZ_RPFW01000001.1"/>
</dbReference>
<keyword evidence="5" id="KW-1185">Reference proteome</keyword>
<dbReference type="AlphaFoldDB" id="A0A6P2C518"/>
<evidence type="ECO:0000256" key="1">
    <source>
        <dbReference type="ARBA" id="ARBA00023125"/>
    </source>
</evidence>
<keyword evidence="1 2" id="KW-0238">DNA-binding</keyword>
<dbReference type="Pfam" id="PF13191">
    <property type="entry name" value="AAA_16"/>
    <property type="match status" value="1"/>
</dbReference>
<feature type="domain" description="OmpR/PhoB-type" evidence="3">
    <location>
        <begin position="558"/>
        <end position="655"/>
    </location>
</feature>
<gene>
    <name evidence="4" type="ORF">EAS64_01115</name>
</gene>
<evidence type="ECO:0000256" key="2">
    <source>
        <dbReference type="PROSITE-ProRule" id="PRU01091"/>
    </source>
</evidence>
<accession>A0A6P2C518</accession>
<organism evidence="4 5">
    <name type="scientific">Trebonia kvetii</name>
    <dbReference type="NCBI Taxonomy" id="2480626"/>
    <lineage>
        <taxon>Bacteria</taxon>
        <taxon>Bacillati</taxon>
        <taxon>Actinomycetota</taxon>
        <taxon>Actinomycetes</taxon>
        <taxon>Streptosporangiales</taxon>
        <taxon>Treboniaceae</taxon>
        <taxon>Trebonia</taxon>
    </lineage>
</organism>
<sequence length="657" mass="70708">MSGTLRTLLGARAAAVVGRQAERAVLLELLDRDRPLVVAVHGIAGTGKSALLAAFAEDARACGGAAIVSLDCGGIEPTERGFLAALDRAIGGLRAGSPREGRPVATVADAAAALGGLGDRVVLVLDTYEQLRLLDTWLRQEFVPGLGDNTRLALAGREPPVAAWISDFGDLLTTVALANLAPADAEALLRREGVSAAAAARITRFTHGHPLALRLAASARGARPDLTVPDAAVATVVTELARVYLSGLDQPTRAVLDAACTLRRPTLSLLGALLPDVPPHEAYDLLRPLPFVEFGPDGLVLHDTVREVVAALLRVNDPPAYRAHRIAAWRQLRRELRTAPPTDLWRYTADLLYLIENPAVREAFFPTASHQYAVEPARPADAAEITAIARVHQPAGAVAMMRSWWDTMPSAFRVARDSDGTPVAYQCLCEATSVPASLLTADPVVVAWREHLRANPVPRGQQVLFLRHMLAADGGEATTPALAALILDLKRRYLEMRPRLRRIYSLAADPTARLAQFAPLGFAQLPDGAAEIGGTTFHALYNDFGPSSIDGWLTDVAAREMLIEDDGLLDPDRRQLILDGTRADLTKLEFDVLQYLYEREGRVVDRAALLRDVWGYDWNGGSNVVEVVISALRRKLGASSGSLQTVRGAGYRFTAPP</sequence>
<dbReference type="Pfam" id="PF00486">
    <property type="entry name" value="Trans_reg_C"/>
    <property type="match status" value="1"/>
</dbReference>
<name>A0A6P2C518_9ACTN</name>
<dbReference type="Gene3D" id="3.40.50.300">
    <property type="entry name" value="P-loop containing nucleotide triphosphate hydrolases"/>
    <property type="match status" value="1"/>
</dbReference>
<dbReference type="InterPro" id="IPR041664">
    <property type="entry name" value="AAA_16"/>
</dbReference>
<dbReference type="InterPro" id="IPR027417">
    <property type="entry name" value="P-loop_NTPase"/>
</dbReference>
<comment type="caution">
    <text evidence="4">The sequence shown here is derived from an EMBL/GenBank/DDBJ whole genome shotgun (WGS) entry which is preliminary data.</text>
</comment>
<dbReference type="SMART" id="SM00862">
    <property type="entry name" value="Trans_reg_C"/>
    <property type="match status" value="1"/>
</dbReference>
<dbReference type="CDD" id="cd00383">
    <property type="entry name" value="trans_reg_C"/>
    <property type="match status" value="1"/>
</dbReference>
<protein>
    <submittedName>
        <fullName evidence="4">Transcriptional regulator</fullName>
    </submittedName>
</protein>
<dbReference type="GO" id="GO:0000160">
    <property type="term" value="P:phosphorelay signal transduction system"/>
    <property type="evidence" value="ECO:0007669"/>
    <property type="project" value="InterPro"/>
</dbReference>
<dbReference type="GO" id="GO:0003677">
    <property type="term" value="F:DNA binding"/>
    <property type="evidence" value="ECO:0007669"/>
    <property type="project" value="UniProtKB-UniRule"/>
</dbReference>
<dbReference type="InterPro" id="IPR036388">
    <property type="entry name" value="WH-like_DNA-bd_sf"/>
</dbReference>
<evidence type="ECO:0000313" key="4">
    <source>
        <dbReference type="EMBL" id="TVZ06087.1"/>
    </source>
</evidence>
<dbReference type="InterPro" id="IPR016032">
    <property type="entry name" value="Sig_transdc_resp-reg_C-effctor"/>
</dbReference>
<dbReference type="InterPro" id="IPR001867">
    <property type="entry name" value="OmpR/PhoB-type_DNA-bd"/>
</dbReference>
<dbReference type="PROSITE" id="PS51755">
    <property type="entry name" value="OMPR_PHOB"/>
    <property type="match status" value="1"/>
</dbReference>
<dbReference type="GO" id="GO:0006355">
    <property type="term" value="P:regulation of DNA-templated transcription"/>
    <property type="evidence" value="ECO:0007669"/>
    <property type="project" value="InterPro"/>
</dbReference>
<reference evidence="4 5" key="1">
    <citation type="submission" date="2018-11" db="EMBL/GenBank/DDBJ databases">
        <title>Trebonia kvetii gen.nov., sp.nov., a novel acidophilic actinobacterium, and proposal of the new actinobacterial family Treboniaceae fam. nov.</title>
        <authorList>
            <person name="Rapoport D."/>
            <person name="Sagova-Mareckova M."/>
            <person name="Sedlacek I."/>
            <person name="Provaznik J."/>
            <person name="Kralova S."/>
            <person name="Pavlinic D."/>
            <person name="Benes V."/>
            <person name="Kopecky J."/>
        </authorList>
    </citation>
    <scope>NUCLEOTIDE SEQUENCE [LARGE SCALE GENOMIC DNA]</scope>
    <source>
        <strain evidence="4 5">15Tr583</strain>
    </source>
</reference>
<dbReference type="OrthoDB" id="5167319at2"/>
<dbReference type="SUPFAM" id="SSF52540">
    <property type="entry name" value="P-loop containing nucleoside triphosphate hydrolases"/>
    <property type="match status" value="1"/>
</dbReference>
<dbReference type="SUPFAM" id="SSF46894">
    <property type="entry name" value="C-terminal effector domain of the bipartite response regulators"/>
    <property type="match status" value="1"/>
</dbReference>
<dbReference type="Proteomes" id="UP000460272">
    <property type="component" value="Unassembled WGS sequence"/>
</dbReference>
<evidence type="ECO:0000259" key="3">
    <source>
        <dbReference type="PROSITE" id="PS51755"/>
    </source>
</evidence>
<dbReference type="Gene3D" id="1.10.10.10">
    <property type="entry name" value="Winged helix-like DNA-binding domain superfamily/Winged helix DNA-binding domain"/>
    <property type="match status" value="1"/>
</dbReference>
<dbReference type="EMBL" id="RPFW01000001">
    <property type="protein sequence ID" value="TVZ06087.1"/>
    <property type="molecule type" value="Genomic_DNA"/>
</dbReference>
<feature type="DNA-binding region" description="OmpR/PhoB-type" evidence="2">
    <location>
        <begin position="558"/>
        <end position="655"/>
    </location>
</feature>